<dbReference type="Pfam" id="PF06259">
    <property type="entry name" value="Abhydrolase_8"/>
    <property type="match status" value="1"/>
</dbReference>
<organism evidence="2 3">
    <name type="scientific">Actinokineospora guangxiensis</name>
    <dbReference type="NCBI Taxonomy" id="1490288"/>
    <lineage>
        <taxon>Bacteria</taxon>
        <taxon>Bacillati</taxon>
        <taxon>Actinomycetota</taxon>
        <taxon>Actinomycetes</taxon>
        <taxon>Pseudonocardiales</taxon>
        <taxon>Pseudonocardiaceae</taxon>
        <taxon>Actinokineospora</taxon>
    </lineage>
</organism>
<reference evidence="3" key="1">
    <citation type="journal article" date="2019" name="Int. J. Syst. Evol. Microbiol.">
        <title>The Global Catalogue of Microorganisms (GCM) 10K type strain sequencing project: providing services to taxonomists for standard genome sequencing and annotation.</title>
        <authorList>
            <consortium name="The Broad Institute Genomics Platform"/>
            <consortium name="The Broad Institute Genome Sequencing Center for Infectious Disease"/>
            <person name="Wu L."/>
            <person name="Ma J."/>
        </authorList>
    </citation>
    <scope>NUCLEOTIDE SEQUENCE [LARGE SCALE GENOMIC DNA]</scope>
    <source>
        <strain evidence="3">CCUG 59778</strain>
    </source>
</reference>
<comment type="caution">
    <text evidence="2">The sequence shown here is derived from an EMBL/GenBank/DDBJ whole genome shotgun (WGS) entry which is preliminary data.</text>
</comment>
<feature type="domain" description="DUF1023" evidence="1">
    <location>
        <begin position="315"/>
        <end position="491"/>
    </location>
</feature>
<sequence length="569" mass="60722">MPTYGDIRTWQFAPLDGAVTDLNRRCEELVGLSDELAAAGVPAGWTGSAADSARGERDRLQNRMELLVASAGAVRRGVAEASDAVEALLHAVRETDDIAQRHHFVIRPDGTVVDNAPTTVHDPNHIDDYFRERERVMRELVDRVEQAVRRGADIDADLAAVLRAAERGEIGDEGATSLQAALDAGARQGGLSTIGPPEGGSPFDNAGWWDSLSEAERQQIIDQNPEWIGNLDGVPGAARDEANRARIDIERAALEARRDELQADLDDNWFGGLFTSADAELDAVNAKLESLDRIEETLARPGERQLLLLDMGSERAEAAIAVGNVDTADHVAVFTPGLTSTVNGSMGGYDNSMAQLQFRTEEELRRYGDGGSVATVTWIGYQAPQLSVGGVLFDSTTVLSDNAAQRGAESLAPFLNGIDASRDVDPNLTALGHSYGSTTTGIALQQNTGVDSAVFFGSPGLGTSDVQNINVPTGNSYYIEARNDAVGDFGYFGIDPSHMDGMGHASARETTLPDGRQLTESTGHSAYMDDSSTSQYNLSVIVGGMPDRVVADDGRGFGDILSWPVPGTY</sequence>
<evidence type="ECO:0000259" key="1">
    <source>
        <dbReference type="Pfam" id="PF06259"/>
    </source>
</evidence>
<keyword evidence="3" id="KW-1185">Reference proteome</keyword>
<name>A0ABW0ETI8_9PSEU</name>
<dbReference type="EMBL" id="JBHSKF010000011">
    <property type="protein sequence ID" value="MFC5289531.1"/>
    <property type="molecule type" value="Genomic_DNA"/>
</dbReference>
<evidence type="ECO:0000313" key="3">
    <source>
        <dbReference type="Proteomes" id="UP001596157"/>
    </source>
</evidence>
<dbReference type="SUPFAM" id="SSF53474">
    <property type="entry name" value="alpha/beta-Hydrolases"/>
    <property type="match status" value="1"/>
</dbReference>
<dbReference type="InterPro" id="IPR010427">
    <property type="entry name" value="DUF1023"/>
</dbReference>
<dbReference type="InterPro" id="IPR029058">
    <property type="entry name" value="AB_hydrolase_fold"/>
</dbReference>
<gene>
    <name evidence="2" type="ORF">ACFPM7_20960</name>
</gene>
<proteinExistence type="predicted"/>
<protein>
    <submittedName>
        <fullName evidence="2">Alpha/beta hydrolase</fullName>
    </submittedName>
</protein>
<dbReference type="Proteomes" id="UP001596157">
    <property type="component" value="Unassembled WGS sequence"/>
</dbReference>
<dbReference type="RefSeq" id="WP_378249376.1">
    <property type="nucleotide sequence ID" value="NZ_JBHSKF010000011.1"/>
</dbReference>
<dbReference type="GO" id="GO:0016787">
    <property type="term" value="F:hydrolase activity"/>
    <property type="evidence" value="ECO:0007669"/>
    <property type="project" value="UniProtKB-KW"/>
</dbReference>
<keyword evidence="2" id="KW-0378">Hydrolase</keyword>
<evidence type="ECO:0000313" key="2">
    <source>
        <dbReference type="EMBL" id="MFC5289531.1"/>
    </source>
</evidence>
<accession>A0ABW0ETI8</accession>